<dbReference type="PANTHER" id="PTHR42718:SF9">
    <property type="entry name" value="MAJOR FACILITATOR SUPERFAMILY MULTIDRUG TRANSPORTER MFSC"/>
    <property type="match status" value="1"/>
</dbReference>
<evidence type="ECO:0000313" key="8">
    <source>
        <dbReference type="EMBL" id="GAA0314218.1"/>
    </source>
</evidence>
<feature type="transmembrane region" description="Helical" evidence="6">
    <location>
        <begin position="90"/>
        <end position="108"/>
    </location>
</feature>
<feature type="transmembrane region" description="Helical" evidence="6">
    <location>
        <begin position="114"/>
        <end position="137"/>
    </location>
</feature>
<reference evidence="8 9" key="1">
    <citation type="journal article" date="2019" name="Int. J. Syst. Evol. Microbiol.">
        <title>The Global Catalogue of Microorganisms (GCM) 10K type strain sequencing project: providing services to taxonomists for standard genome sequencing and annotation.</title>
        <authorList>
            <consortium name="The Broad Institute Genomics Platform"/>
            <consortium name="The Broad Institute Genome Sequencing Center for Infectious Disease"/>
            <person name="Wu L."/>
            <person name="Ma J."/>
        </authorList>
    </citation>
    <scope>NUCLEOTIDE SEQUENCE [LARGE SCALE GENOMIC DNA]</scope>
    <source>
        <strain evidence="8 9">JCM 16343</strain>
    </source>
</reference>
<evidence type="ECO:0000256" key="3">
    <source>
        <dbReference type="ARBA" id="ARBA00022692"/>
    </source>
</evidence>
<evidence type="ECO:0000256" key="1">
    <source>
        <dbReference type="ARBA" id="ARBA00004141"/>
    </source>
</evidence>
<feature type="transmembrane region" description="Helical" evidence="6">
    <location>
        <begin position="316"/>
        <end position="337"/>
    </location>
</feature>
<gene>
    <name evidence="8" type="ORF">GCM10009129_09380</name>
</gene>
<sequence>MVAVCESSKDHAISQISDAPLRPLLWTLLLGGSVVSISNSALNPAIPVFMSVFSVDIVTGGWVLNAYVLAMSIGLMVSGYISKRFVFKRVYILAMFGFMLGSVLGMLAESMTMVIAARAMQGLSGGLIIPLSIGMLYQVYPKSKHGRVMALWGIVVMMALAFGPLLGAYLVEHFAWWTLFAVTLPLSVAVLLLSWRLPALVNDKDNAKKNQPARFDTLGFVGLLLWLLALMAWLSSLKTDAANALQTGAIALAFVFAFVLWWRYEAKQSTPLINVRLFVQRTYLHTTLISITQTIGLMIGLLLLPIIVQDVMGSSALWTGAILMAATVVSSVTTHFAGRQVDKHGARTIGLVGIALGALSMLLLAASLYQPTLWLLFIVMSVQGVGVGLAYLPTTSVGLSSLDKSVVTEGAALNNISRRIVSTIVITLVTVYVAGRDAVSVTHQTLGALTTAAAIQDVFVVLAVVLLSTLFCAYRLPKHAAQ</sequence>
<evidence type="ECO:0000256" key="4">
    <source>
        <dbReference type="ARBA" id="ARBA00022989"/>
    </source>
</evidence>
<dbReference type="InterPro" id="IPR011701">
    <property type="entry name" value="MFS"/>
</dbReference>
<feature type="transmembrane region" description="Helical" evidence="6">
    <location>
        <begin position="24"/>
        <end position="42"/>
    </location>
</feature>
<dbReference type="Pfam" id="PF07690">
    <property type="entry name" value="MFS_1"/>
    <property type="match status" value="1"/>
</dbReference>
<keyword evidence="3 6" id="KW-0812">Transmembrane</keyword>
<feature type="transmembrane region" description="Helical" evidence="6">
    <location>
        <begin position="374"/>
        <end position="395"/>
    </location>
</feature>
<dbReference type="EMBL" id="BAAAFR010000001">
    <property type="protein sequence ID" value="GAA0314218.1"/>
    <property type="molecule type" value="Genomic_DNA"/>
</dbReference>
<feature type="transmembrane region" description="Helical" evidence="6">
    <location>
        <begin position="454"/>
        <end position="476"/>
    </location>
</feature>
<proteinExistence type="predicted"/>
<name>A0ABN0VPV5_9GAMM</name>
<feature type="domain" description="Major facilitator superfamily (MFS) profile" evidence="7">
    <location>
        <begin position="24"/>
        <end position="481"/>
    </location>
</feature>
<keyword evidence="2" id="KW-0813">Transport</keyword>
<dbReference type="Gene3D" id="1.20.1250.20">
    <property type="entry name" value="MFS general substrate transporter like domains"/>
    <property type="match status" value="1"/>
</dbReference>
<feature type="transmembrane region" description="Helical" evidence="6">
    <location>
        <begin position="176"/>
        <end position="195"/>
    </location>
</feature>
<evidence type="ECO:0000256" key="6">
    <source>
        <dbReference type="SAM" id="Phobius"/>
    </source>
</evidence>
<feature type="transmembrane region" description="Helical" evidence="6">
    <location>
        <begin position="283"/>
        <end position="304"/>
    </location>
</feature>
<dbReference type="InterPro" id="IPR036259">
    <property type="entry name" value="MFS_trans_sf"/>
</dbReference>
<evidence type="ECO:0000259" key="7">
    <source>
        <dbReference type="PROSITE" id="PS50850"/>
    </source>
</evidence>
<accession>A0ABN0VPV5</accession>
<keyword evidence="4 6" id="KW-1133">Transmembrane helix</keyword>
<feature type="transmembrane region" description="Helical" evidence="6">
    <location>
        <begin position="349"/>
        <end position="368"/>
    </location>
</feature>
<evidence type="ECO:0000313" key="9">
    <source>
        <dbReference type="Proteomes" id="UP001501787"/>
    </source>
</evidence>
<dbReference type="PANTHER" id="PTHR42718">
    <property type="entry name" value="MAJOR FACILITATOR SUPERFAMILY MULTIDRUG TRANSPORTER MFSC"/>
    <property type="match status" value="1"/>
</dbReference>
<comment type="caution">
    <text evidence="8">The sequence shown here is derived from an EMBL/GenBank/DDBJ whole genome shotgun (WGS) entry which is preliminary data.</text>
</comment>
<feature type="transmembrane region" description="Helical" evidence="6">
    <location>
        <begin position="149"/>
        <end position="170"/>
    </location>
</feature>
<dbReference type="PROSITE" id="PS50850">
    <property type="entry name" value="MFS"/>
    <property type="match status" value="1"/>
</dbReference>
<feature type="transmembrane region" description="Helical" evidence="6">
    <location>
        <begin position="416"/>
        <end position="434"/>
    </location>
</feature>
<keyword evidence="5 6" id="KW-0472">Membrane</keyword>
<feature type="transmembrane region" description="Helical" evidence="6">
    <location>
        <begin position="215"/>
        <end position="235"/>
    </location>
</feature>
<organism evidence="8 9">
    <name type="scientific">Psychrobacter aestuarii</name>
    <dbReference type="NCBI Taxonomy" id="556327"/>
    <lineage>
        <taxon>Bacteria</taxon>
        <taxon>Pseudomonadati</taxon>
        <taxon>Pseudomonadota</taxon>
        <taxon>Gammaproteobacteria</taxon>
        <taxon>Moraxellales</taxon>
        <taxon>Moraxellaceae</taxon>
        <taxon>Psychrobacter</taxon>
    </lineage>
</organism>
<evidence type="ECO:0000256" key="2">
    <source>
        <dbReference type="ARBA" id="ARBA00022448"/>
    </source>
</evidence>
<dbReference type="Gene3D" id="1.20.1720.10">
    <property type="entry name" value="Multidrug resistance protein D"/>
    <property type="match status" value="1"/>
</dbReference>
<dbReference type="InterPro" id="IPR020846">
    <property type="entry name" value="MFS_dom"/>
</dbReference>
<comment type="subcellular location">
    <subcellularLocation>
        <location evidence="1">Membrane</location>
        <topology evidence="1">Multi-pass membrane protein</topology>
    </subcellularLocation>
</comment>
<protein>
    <submittedName>
        <fullName evidence="8">DHA2 family efflux MFS transporter permease subunit</fullName>
    </submittedName>
</protein>
<dbReference type="Proteomes" id="UP001501787">
    <property type="component" value="Unassembled WGS sequence"/>
</dbReference>
<keyword evidence="9" id="KW-1185">Reference proteome</keyword>
<dbReference type="SUPFAM" id="SSF103473">
    <property type="entry name" value="MFS general substrate transporter"/>
    <property type="match status" value="1"/>
</dbReference>
<evidence type="ECO:0000256" key="5">
    <source>
        <dbReference type="ARBA" id="ARBA00023136"/>
    </source>
</evidence>
<feature type="transmembrane region" description="Helical" evidence="6">
    <location>
        <begin position="62"/>
        <end position="81"/>
    </location>
</feature>
<dbReference type="RefSeq" id="WP_201503593.1">
    <property type="nucleotide sequence ID" value="NZ_BAAAFR010000001.1"/>
</dbReference>
<feature type="transmembrane region" description="Helical" evidence="6">
    <location>
        <begin position="241"/>
        <end position="262"/>
    </location>
</feature>